<feature type="compositionally biased region" description="Polar residues" evidence="9">
    <location>
        <begin position="1654"/>
        <end position="1666"/>
    </location>
</feature>
<keyword evidence="7" id="KW-0862">Zinc</keyword>
<dbReference type="SUPFAM" id="SSF51045">
    <property type="entry name" value="WW domain"/>
    <property type="match status" value="2"/>
</dbReference>
<dbReference type="GO" id="GO:0046872">
    <property type="term" value="F:metal ion binding"/>
    <property type="evidence" value="ECO:0007669"/>
    <property type="project" value="UniProtKB-KW"/>
</dbReference>
<dbReference type="InterPro" id="IPR007121">
    <property type="entry name" value="RNA_pol_bsu_CS"/>
</dbReference>
<dbReference type="EMBL" id="MN740010">
    <property type="protein sequence ID" value="QHT83621.1"/>
    <property type="molecule type" value="Genomic_DNA"/>
</dbReference>
<dbReference type="PANTHER" id="PTHR20856">
    <property type="entry name" value="DNA-DIRECTED RNA POLYMERASE I SUBUNIT 2"/>
    <property type="match status" value="1"/>
</dbReference>
<evidence type="ECO:0000256" key="1">
    <source>
        <dbReference type="ARBA" id="ARBA00006835"/>
    </source>
</evidence>
<dbReference type="GO" id="GO:0006351">
    <property type="term" value="P:DNA-templated transcription"/>
    <property type="evidence" value="ECO:0007669"/>
    <property type="project" value="InterPro"/>
</dbReference>
<reference evidence="11" key="1">
    <citation type="journal article" date="2020" name="Nature">
        <title>Giant virus diversity and host interactions through global metagenomics.</title>
        <authorList>
            <person name="Schulz F."/>
            <person name="Roux S."/>
            <person name="Paez-Espino D."/>
            <person name="Jungbluth S."/>
            <person name="Walsh D.A."/>
            <person name="Denef V.J."/>
            <person name="McMahon K.D."/>
            <person name="Konstantinidis K.T."/>
            <person name="Eloe-Fadrosh E.A."/>
            <person name="Kyrpides N.C."/>
            <person name="Woyke T."/>
        </authorList>
    </citation>
    <scope>NUCLEOTIDE SEQUENCE</scope>
    <source>
        <strain evidence="11">GVMAG-M-3300023184-168</strain>
    </source>
</reference>
<evidence type="ECO:0000256" key="7">
    <source>
        <dbReference type="ARBA" id="ARBA00022833"/>
    </source>
</evidence>
<dbReference type="InterPro" id="IPR007647">
    <property type="entry name" value="RNA_pol_Rpb2_5"/>
</dbReference>
<dbReference type="InterPro" id="IPR037033">
    <property type="entry name" value="DNA-dir_RNAP_su2_hyb_sf"/>
</dbReference>
<dbReference type="GO" id="GO:0003677">
    <property type="term" value="F:DNA binding"/>
    <property type="evidence" value="ECO:0007669"/>
    <property type="project" value="InterPro"/>
</dbReference>
<dbReference type="Pfam" id="PF04560">
    <property type="entry name" value="RNA_pol_Rpb2_7"/>
    <property type="match status" value="1"/>
</dbReference>
<dbReference type="GO" id="GO:0003899">
    <property type="term" value="F:DNA-directed RNA polymerase activity"/>
    <property type="evidence" value="ECO:0007669"/>
    <property type="project" value="UniProtKB-EC"/>
</dbReference>
<feature type="region of interest" description="Disordered" evidence="9">
    <location>
        <begin position="1654"/>
        <end position="1679"/>
    </location>
</feature>
<dbReference type="Pfam" id="PF04561">
    <property type="entry name" value="RNA_pol_Rpb2_2"/>
    <property type="match status" value="1"/>
</dbReference>
<feature type="domain" description="WW" evidence="10">
    <location>
        <begin position="1407"/>
        <end position="1441"/>
    </location>
</feature>
<dbReference type="Gene3D" id="2.20.70.10">
    <property type="match status" value="2"/>
</dbReference>
<dbReference type="Gene3D" id="2.40.50.150">
    <property type="match status" value="1"/>
</dbReference>
<feature type="compositionally biased region" description="Pro residues" evidence="9">
    <location>
        <begin position="1490"/>
        <end position="1511"/>
    </location>
</feature>
<dbReference type="Pfam" id="PF04563">
    <property type="entry name" value="RNA_pol_Rpb2_1"/>
    <property type="match status" value="2"/>
</dbReference>
<dbReference type="Pfam" id="PF00397">
    <property type="entry name" value="WW"/>
    <property type="match status" value="2"/>
</dbReference>
<evidence type="ECO:0000256" key="2">
    <source>
        <dbReference type="ARBA" id="ARBA00012418"/>
    </source>
</evidence>
<dbReference type="InterPro" id="IPR014724">
    <property type="entry name" value="RNA_pol_RPB2_OB-fold"/>
</dbReference>
<dbReference type="SMART" id="SM00456">
    <property type="entry name" value="WW"/>
    <property type="match status" value="2"/>
</dbReference>
<dbReference type="GO" id="GO:0032549">
    <property type="term" value="F:ribonucleoside binding"/>
    <property type="evidence" value="ECO:0007669"/>
    <property type="project" value="InterPro"/>
</dbReference>
<evidence type="ECO:0000256" key="6">
    <source>
        <dbReference type="ARBA" id="ARBA00022723"/>
    </source>
</evidence>
<evidence type="ECO:0000256" key="5">
    <source>
        <dbReference type="ARBA" id="ARBA00022695"/>
    </source>
</evidence>
<feature type="region of interest" description="Disordered" evidence="9">
    <location>
        <begin position="158"/>
        <end position="198"/>
    </location>
</feature>
<evidence type="ECO:0000259" key="10">
    <source>
        <dbReference type="PROSITE" id="PS50020"/>
    </source>
</evidence>
<dbReference type="InterPro" id="IPR007646">
    <property type="entry name" value="RNA_pol_Rpb2_4"/>
</dbReference>
<dbReference type="PROSITE" id="PS01159">
    <property type="entry name" value="WW_DOMAIN_1"/>
    <property type="match status" value="2"/>
</dbReference>
<dbReference type="Pfam" id="PF04566">
    <property type="entry name" value="RNA_pol_Rpb2_4"/>
    <property type="match status" value="1"/>
</dbReference>
<dbReference type="Pfam" id="PF00562">
    <property type="entry name" value="RNA_pol_Rpb2_6"/>
    <property type="match status" value="1"/>
</dbReference>
<dbReference type="InterPro" id="IPR001202">
    <property type="entry name" value="WW_dom"/>
</dbReference>
<evidence type="ECO:0000256" key="8">
    <source>
        <dbReference type="ARBA" id="ARBA00023163"/>
    </source>
</evidence>
<dbReference type="InterPro" id="IPR007645">
    <property type="entry name" value="RNA_pol_Rpb2_3"/>
</dbReference>
<dbReference type="InterPro" id="IPR007644">
    <property type="entry name" value="RNA_pol_bsu_protrusion"/>
</dbReference>
<feature type="domain" description="WW" evidence="10">
    <location>
        <begin position="1443"/>
        <end position="1477"/>
    </location>
</feature>
<dbReference type="GO" id="GO:0000428">
    <property type="term" value="C:DNA-directed RNA polymerase complex"/>
    <property type="evidence" value="ECO:0007669"/>
    <property type="project" value="UniProtKB-KW"/>
</dbReference>
<evidence type="ECO:0000313" key="11">
    <source>
        <dbReference type="EMBL" id="QHT83621.1"/>
    </source>
</evidence>
<evidence type="ECO:0000256" key="3">
    <source>
        <dbReference type="ARBA" id="ARBA00022478"/>
    </source>
</evidence>
<feature type="region of interest" description="Disordered" evidence="9">
    <location>
        <begin position="1474"/>
        <end position="1517"/>
    </location>
</feature>
<protein>
    <recommendedName>
        <fullName evidence="2">DNA-directed RNA polymerase</fullName>
        <ecNumber evidence="2">2.7.7.6</ecNumber>
    </recommendedName>
</protein>
<dbReference type="InterPro" id="IPR007120">
    <property type="entry name" value="DNA-dir_RNAP_su2_dom"/>
</dbReference>
<evidence type="ECO:0000256" key="4">
    <source>
        <dbReference type="ARBA" id="ARBA00022679"/>
    </source>
</evidence>
<feature type="compositionally biased region" description="Basic and acidic residues" evidence="9">
    <location>
        <begin position="158"/>
        <end position="174"/>
    </location>
</feature>
<dbReference type="PROSITE" id="PS50020">
    <property type="entry name" value="WW_DOMAIN_2"/>
    <property type="match status" value="2"/>
</dbReference>
<keyword evidence="4" id="KW-0808">Transferase</keyword>
<dbReference type="Gene3D" id="2.40.270.10">
    <property type="entry name" value="DNA-directed RNA polymerase, subunit 2, domain 6"/>
    <property type="match status" value="1"/>
</dbReference>
<comment type="similarity">
    <text evidence="1">Belongs to the RNA polymerase beta chain family.</text>
</comment>
<keyword evidence="8" id="KW-0804">Transcription</keyword>
<accession>A0A6C0HSG3</accession>
<dbReference type="CDD" id="cd00201">
    <property type="entry name" value="WW"/>
    <property type="match status" value="1"/>
</dbReference>
<proteinExistence type="inferred from homology"/>
<dbReference type="Gene3D" id="3.90.1100.10">
    <property type="match status" value="1"/>
</dbReference>
<dbReference type="SUPFAM" id="SSF64484">
    <property type="entry name" value="beta and beta-prime subunits of DNA dependent RNA-polymerase"/>
    <property type="match status" value="2"/>
</dbReference>
<dbReference type="Gene3D" id="3.90.1110.10">
    <property type="entry name" value="RNA polymerase Rpb2, domain 2"/>
    <property type="match status" value="1"/>
</dbReference>
<keyword evidence="6" id="KW-0479">Metal-binding</keyword>
<dbReference type="InterPro" id="IPR037034">
    <property type="entry name" value="RNA_pol_Rpb2_2_sf"/>
</dbReference>
<dbReference type="CDD" id="cd00653">
    <property type="entry name" value="RNA_pol_B_RPB2"/>
    <property type="match status" value="1"/>
</dbReference>
<keyword evidence="3" id="KW-0240">DNA-directed RNA polymerase</keyword>
<name>A0A6C0HSG3_9ZZZZ</name>
<dbReference type="Pfam" id="PF04567">
    <property type="entry name" value="RNA_pol_Rpb2_5"/>
    <property type="match status" value="1"/>
</dbReference>
<dbReference type="Pfam" id="PF04565">
    <property type="entry name" value="RNA_pol_Rpb2_3"/>
    <property type="match status" value="1"/>
</dbReference>
<dbReference type="InterPro" id="IPR007641">
    <property type="entry name" value="RNA_pol_Rpb2_7"/>
</dbReference>
<keyword evidence="5" id="KW-0548">Nucleotidyltransferase</keyword>
<organism evidence="11">
    <name type="scientific">viral metagenome</name>
    <dbReference type="NCBI Taxonomy" id="1070528"/>
    <lineage>
        <taxon>unclassified sequences</taxon>
        <taxon>metagenomes</taxon>
        <taxon>organismal metagenomes</taxon>
    </lineage>
</organism>
<dbReference type="InterPro" id="IPR015712">
    <property type="entry name" value="DNA-dir_RNA_pol_su2"/>
</dbReference>
<sequence length="1695" mass="192552">MDNSEIWSIINKYFEDNPQCLVRHHIESYNDFFKNGIFQIFKEKNPLRIQTQYDEEIDDYRSQCIMYFGGKEGNKIYFGKPVIYDDNNSHYMYPNEARLRNMTYGMTIHYDIEVEFIKKLRPGEQPSVPGLEVIEGGFTEPHKFQNFKHKTLAELEQEKEAEKELNREQRSGYEEDHEIEMEGGAGKEPPKRRKKKKIDTELTAAETALFREAIEKSMVAPNVQMETIILEKILLGKFPIMIQSHFCILSGLPREVRHTMGECRNDIGGYFIIDGKEKTVITQEKFGYNTINIREIKDDVLLYAADITSVSENVSKPVRSLSIRIMAPTPSFTYKNIVVKIPNVRAPVPLFILFRALGIISDKQIITMCLLDLDKYESLIDLFEPSVHDAGGIMNQRNALKFIANLTKTKTTENALEILSDYFLPHVGELNFTQKAYFLGYMVKRLLSVYSGIETPTDRDNFKFKRLELVGSLINDLFREYYTMQLRQIHLSFEEKITYNKGIYEDNLKGLVYENYKEIFRERIVEAGFKKAFKGNWGGQPHTKRIGVVQDLNRLSHNSMLSHLRKTNLPLDSSVKLVGPRVLHNTQWGFFDPIDTPDGANIGIHKHLSISAYVTQGYSRELIIKWLREKVDMKLIEDCSPIILSKMTKIFVNGLWAGVIDIPVETVEKIRLFRRNGLIPTYTSVNFDIIQNAIFICTDAGRICRPIFYKDTETGKFSFDSPKIKEYIQEGNFKWNDLITGFNKKTKSAVNLSNIYELHELYEGIDSETNPAKLKRFLEEKAIIDYIDTNESEGSMIAFHNSIDSVSNENGEHSKENKKEGGKYTHMEIHESLIFGTMANLINFPENNPATRNSFSCGQSKQACSLYHTNHQVRMDKTAVVLVNGQIPLVKTRYLDHINSEENSYGENTIVAIMCYTGYNVEDAVLINEGSLKRGLFRTTYYTTYESHEEKSKTGMSTIDKVFTNIENEANVVGTKPGYDYSKLDKYGLIRENTPVDDKTVLIGLTSMGSENKTIRSDESKVPKKGQLGIVDKSFITDGEEGFRIAKIRIREERIPTLGDKMASRAGQKGTVGLVIPEQDMPFGKDGIRPDIIINPHAIPTRMTIGQLVETITGKACVCYGGFGDCTAFNNEGSKIKIFGEMLADAGYHSSGNEVLYNGMTGEQIETEIFMGPTFYMRLKHMVKDKINYRASGPRTALTRQPVSGRANDGGLRIGEMERDSVISHGISEFLRESMMERGDKYQMAICNNTGTIAIYNQSKNIFMSPLADGPIKFVGSLDNKDTRIENVTKFGRNFSIVNIPYSMKLLMQELQTMNVQMRIITEDNIQQLENLSYSKNIEKLVSVDKLDAKSIINAINNNLTISTKNQMNQIPNPTLNQNDEFKILPGSPEYTAESPEYAAASPEIPPELPVNWTRQYNQQYNRYYYFNEITRESQWDIPVDNIVLPENWVRKFNDKYKTYYYFNVVTGESQWEIPTKESSPEQVPTSPENSPPPTPVQTIPASPPSSPPPSSETEQYQNPLNILTEKAQEYTVNDNVHYNGDSVPTRIWNVKSIGDRTITIETDNMENLEMGENIKVVTANDIYPIGNYLPQPQMPNLQTGGFNNGLVMNPYMQGGYETPNINFAPNIKIVTGGSDFSTGGESDNVANANIESTHQQPEQNLQNGPIVQKGGSDAEKPASGMLNFGNFLIKKLGM</sequence>
<dbReference type="InterPro" id="IPR007642">
    <property type="entry name" value="RNA_pol_Rpb2_2"/>
</dbReference>
<dbReference type="Gene3D" id="3.90.1070.20">
    <property type="match status" value="1"/>
</dbReference>
<evidence type="ECO:0000256" key="9">
    <source>
        <dbReference type="SAM" id="MobiDB-lite"/>
    </source>
</evidence>
<dbReference type="EC" id="2.7.7.6" evidence="2"/>
<dbReference type="InterPro" id="IPR036020">
    <property type="entry name" value="WW_dom_sf"/>
</dbReference>
<dbReference type="Gene3D" id="3.90.1800.10">
    <property type="entry name" value="RNA polymerase alpha subunit dimerisation domain"/>
    <property type="match status" value="1"/>
</dbReference>
<dbReference type="PROSITE" id="PS01166">
    <property type="entry name" value="RNA_POL_BETA"/>
    <property type="match status" value="1"/>
</dbReference>